<accession>A0A6I4ISU1</accession>
<dbReference type="GO" id="GO:0006310">
    <property type="term" value="P:DNA recombination"/>
    <property type="evidence" value="ECO:0007669"/>
    <property type="project" value="InterPro"/>
</dbReference>
<dbReference type="Pfam" id="PF02272">
    <property type="entry name" value="DHHA1"/>
    <property type="match status" value="1"/>
</dbReference>
<evidence type="ECO:0000259" key="7">
    <source>
        <dbReference type="Pfam" id="PF02272"/>
    </source>
</evidence>
<dbReference type="OrthoDB" id="9809852at2"/>
<feature type="domain" description="DHHA1" evidence="7">
    <location>
        <begin position="348"/>
        <end position="438"/>
    </location>
</feature>
<evidence type="ECO:0000313" key="9">
    <source>
        <dbReference type="EMBL" id="MVO09857.1"/>
    </source>
</evidence>
<dbReference type="GO" id="GO:0006281">
    <property type="term" value="P:DNA repair"/>
    <property type="evidence" value="ECO:0007669"/>
    <property type="project" value="InterPro"/>
</dbReference>
<keyword evidence="10" id="KW-1185">Reference proteome</keyword>
<feature type="domain" description="RecJ OB" evidence="8">
    <location>
        <begin position="452"/>
        <end position="562"/>
    </location>
</feature>
<dbReference type="RefSeq" id="WP_140998230.1">
    <property type="nucleotide sequence ID" value="NZ_VDCZ01000008.1"/>
</dbReference>
<dbReference type="InterPro" id="IPR041122">
    <property type="entry name" value="RecJ_OB"/>
</dbReference>
<dbReference type="GO" id="GO:0003676">
    <property type="term" value="F:nucleic acid binding"/>
    <property type="evidence" value="ECO:0007669"/>
    <property type="project" value="InterPro"/>
</dbReference>
<dbReference type="Pfam" id="PF17768">
    <property type="entry name" value="RecJ_OB"/>
    <property type="match status" value="1"/>
</dbReference>
<comment type="caution">
    <text evidence="9">The sequence shown here is derived from an EMBL/GenBank/DDBJ whole genome shotgun (WGS) entry which is preliminary data.</text>
</comment>
<evidence type="ECO:0000259" key="6">
    <source>
        <dbReference type="Pfam" id="PF01368"/>
    </source>
</evidence>
<dbReference type="EMBL" id="WQLW01000008">
    <property type="protein sequence ID" value="MVO09857.1"/>
    <property type="molecule type" value="Genomic_DNA"/>
</dbReference>
<gene>
    <name evidence="9" type="primary">recJ</name>
    <name evidence="9" type="ORF">GOQ30_11865</name>
</gene>
<dbReference type="PANTHER" id="PTHR30255:SF2">
    <property type="entry name" value="SINGLE-STRANDED-DNA-SPECIFIC EXONUCLEASE RECJ"/>
    <property type="match status" value="1"/>
</dbReference>
<dbReference type="Pfam" id="PF01368">
    <property type="entry name" value="DHH"/>
    <property type="match status" value="1"/>
</dbReference>
<sequence>MRWNLKSKPNKEKVQALKEVLQVDEIIATLLVQRGIETFEQAKSFFRPTLNDLHDPYLMKDMDKAVSRIETAIANQENILVFGDYDVDGTTAVSLVSSYLKTDYSNVATYIPDRYLEGYGVSFQGIDFAEDNGFTLIIALDCGIKSVDHVAYAKEKGIDFIICDHHRPGAVLPDAVAVLDPKREDCTYPYDELCGCGVGFKLIQALGRNKGQTIEDLVPYLDLVATAIAADIVPMTGENRVLAKFGLEVINSNPRPGIKALVQNVKKKTLTITDVVFIVAPRINAAGRIKHGDYAVQLLTEFDLKQAETFAQEIEENNAERRGLDKQITKEALHQIKENQEETRFTTVVYDENWHKGVIGIVASRLTETYYRPTLVFTKSGDKLAASARSVQDFDVYQALEACSHHLEQFGGHMYAAGMTLKEENYSVFKQAFEDVVKDTINPELLIPEITIDMEIDFSDITPKLVRILKEFEPFGPQNMHPVFMSASVFDTGFAKTLGSEGEHLKLYVKQFETSQEAGIGAIGFGLGKYFPLVQGKKEFQMAYVVDENEWNNQVSLQLNVRAIKENNG</sequence>
<proteinExistence type="inferred from homology"/>
<evidence type="ECO:0000256" key="1">
    <source>
        <dbReference type="ARBA" id="ARBA00005915"/>
    </source>
</evidence>
<comment type="similarity">
    <text evidence="1">Belongs to the RecJ family.</text>
</comment>
<dbReference type="AlphaFoldDB" id="A0A6I4ISU1"/>
<evidence type="ECO:0000256" key="4">
    <source>
        <dbReference type="ARBA" id="ARBA00022801"/>
    </source>
</evidence>
<keyword evidence="5 9" id="KW-0269">Exonuclease</keyword>
<evidence type="ECO:0000256" key="3">
    <source>
        <dbReference type="ARBA" id="ARBA00022722"/>
    </source>
</evidence>
<keyword evidence="3" id="KW-0540">Nuclease</keyword>
<dbReference type="InterPro" id="IPR004610">
    <property type="entry name" value="RecJ"/>
</dbReference>
<dbReference type="Proteomes" id="UP000431264">
    <property type="component" value="Unassembled WGS sequence"/>
</dbReference>
<evidence type="ECO:0000259" key="8">
    <source>
        <dbReference type="Pfam" id="PF17768"/>
    </source>
</evidence>
<dbReference type="PANTHER" id="PTHR30255">
    <property type="entry name" value="SINGLE-STRANDED-DNA-SPECIFIC EXONUCLEASE RECJ"/>
    <property type="match status" value="1"/>
</dbReference>
<evidence type="ECO:0000313" key="10">
    <source>
        <dbReference type="Proteomes" id="UP000431264"/>
    </source>
</evidence>
<dbReference type="Gene3D" id="3.90.1640.30">
    <property type="match status" value="1"/>
</dbReference>
<dbReference type="SUPFAM" id="SSF64182">
    <property type="entry name" value="DHH phosphoesterases"/>
    <property type="match status" value="1"/>
</dbReference>
<dbReference type="NCBIfam" id="TIGR00644">
    <property type="entry name" value="recJ"/>
    <property type="match status" value="1"/>
</dbReference>
<name>A0A6I4ISU1_9FLAO</name>
<feature type="domain" description="DDH" evidence="6">
    <location>
        <begin position="78"/>
        <end position="228"/>
    </location>
</feature>
<dbReference type="GO" id="GO:0008409">
    <property type="term" value="F:5'-3' exonuclease activity"/>
    <property type="evidence" value="ECO:0007669"/>
    <property type="project" value="InterPro"/>
</dbReference>
<dbReference type="InterPro" id="IPR051673">
    <property type="entry name" value="SSDNA_exonuclease_RecJ"/>
</dbReference>
<dbReference type="InterPro" id="IPR038763">
    <property type="entry name" value="DHH_sf"/>
</dbReference>
<evidence type="ECO:0000256" key="2">
    <source>
        <dbReference type="ARBA" id="ARBA00019841"/>
    </source>
</evidence>
<reference evidence="10" key="1">
    <citation type="submission" date="2019-05" db="EMBL/GenBank/DDBJ databases">
        <title>Flavobacterium profundi sp. nov., isolated from a deep-sea seamount.</title>
        <authorList>
            <person name="Zhang D.-C."/>
        </authorList>
    </citation>
    <scope>NUCLEOTIDE SEQUENCE [LARGE SCALE GENOMIC DNA]</scope>
    <source>
        <strain evidence="10">TP390</strain>
    </source>
</reference>
<evidence type="ECO:0000256" key="5">
    <source>
        <dbReference type="ARBA" id="ARBA00022839"/>
    </source>
</evidence>
<organism evidence="9 10">
    <name type="scientific">Flavobacterium profundi</name>
    <dbReference type="NCBI Taxonomy" id="1774945"/>
    <lineage>
        <taxon>Bacteria</taxon>
        <taxon>Pseudomonadati</taxon>
        <taxon>Bacteroidota</taxon>
        <taxon>Flavobacteriia</taxon>
        <taxon>Flavobacteriales</taxon>
        <taxon>Flavobacteriaceae</taxon>
        <taxon>Flavobacterium</taxon>
    </lineage>
</organism>
<dbReference type="InterPro" id="IPR003156">
    <property type="entry name" value="DHHA1_dom"/>
</dbReference>
<dbReference type="Gene3D" id="3.10.310.30">
    <property type="match status" value="1"/>
</dbReference>
<protein>
    <recommendedName>
        <fullName evidence="2">Single-stranded-DNA-specific exonuclease RecJ</fullName>
    </recommendedName>
</protein>
<dbReference type="InterPro" id="IPR001667">
    <property type="entry name" value="DDH_dom"/>
</dbReference>
<keyword evidence="4" id="KW-0378">Hydrolase</keyword>